<evidence type="ECO:0000256" key="3">
    <source>
        <dbReference type="ARBA" id="ARBA00023002"/>
    </source>
</evidence>
<evidence type="ECO:0000256" key="2">
    <source>
        <dbReference type="ARBA" id="ARBA00004720"/>
    </source>
</evidence>
<dbReference type="SMART" id="SM01003">
    <property type="entry name" value="AlaDh_PNT_N"/>
    <property type="match status" value="1"/>
</dbReference>
<accession>A0ABR3FW31</accession>
<dbReference type="Gene3D" id="3.30.360.10">
    <property type="entry name" value="Dihydrodipicolinate Reductase, domain 2"/>
    <property type="match status" value="1"/>
</dbReference>
<evidence type="ECO:0008006" key="11">
    <source>
        <dbReference type="Google" id="ProtNLM"/>
    </source>
</evidence>
<dbReference type="InterPro" id="IPR005097">
    <property type="entry name" value="Sacchrp_dh_NADP-bd"/>
</dbReference>
<evidence type="ECO:0000259" key="8">
    <source>
        <dbReference type="SMART" id="SM01003"/>
    </source>
</evidence>
<evidence type="ECO:0000313" key="10">
    <source>
        <dbReference type="Proteomes" id="UP001465976"/>
    </source>
</evidence>
<dbReference type="EMBL" id="JBAHYK010000050">
    <property type="protein sequence ID" value="KAL0579711.1"/>
    <property type="molecule type" value="Genomic_DNA"/>
</dbReference>
<dbReference type="InterPro" id="IPR032095">
    <property type="entry name" value="Sacchrp_dh-like_C"/>
</dbReference>
<gene>
    <name evidence="9" type="ORF">V5O48_002275</name>
</gene>
<sequence length="993" mass="108567">MKSSLPRLRPLTIGLRREDPARIWERRVPVTPESVYELVKDRGVQVHVESCERRIFKDEEYRKAGATIRPNLKDAHIIMGIKEPPLETLLLDPLPLSPSNAQHARTYMVFSHTAKGQVYNMPLLSAFLKNPSEVNPNALLPTLIDYELLTNEDGRRTVAFGWYAGVAGVLESLSSMAHYHLEHGVASPFLYTPRPHSLPSLKKSRKALRKIGEEIAEYGTPKALGPFVIGLTGTGNVSKGCVSMLAELPVEYIRAGDLHRLVTDPNTSLKKVYVVHAKPEDYFYRKGSSAPYSKDDYYAHPDQYASSFSDKIAPYLTLLINGTGWSPGFPRLMSNEGLIECLTKARTLPGGHAFRGTNVGDISCDFGGGIEFTTHGSTLSEPFYKVRAREDLPEVQVMAVDILPASLPLDASKGFSDALKAYLGGVISRYKGEKGDEKIERGLERATIAKGGELMEPHVWLYEGVEKARAEATNGSSVNESTSSGSIQVKTTSAPRRIVMLGSGMVAGPAVELIRQRAQKEGGLELVIATNDQSQVEALRRQLTQDQGDDSVMYKIVDMSDSAAVSQVIEDPQVEVVISLLPVPFHPSVAEMCIKHKKHLVTASYISPQMKALHDRALSANVLLLNEIGLDPGIDHLSAIELIESQQAQQKKVLSFISFCGGLPAPDVKDMGPLKYKFSWSPRGVLTASLNAAQAKLRGQEFQVPGERLLKSYFDEVSVGSGAFKSSMEGLPNRDSFPYAETYNLGPVKDLRTILRGTLRYKGFSTLLDFFKTLGLLEVDGTINELSSWAELVPEAQRLRRQLHPKAEQIDVGTMTRSNDANMEALTWMLSEATGSGVPETSASNGLLLKGGLPPLPIKPASPLDLFTLLLSHKLRYAPNERDAVVMSHELITTVPGQPDREEIHTSSLIAYGDEKYSAMARTVGLPVALAALAVLDGRVDKSLKGVHGPGHETVRRAVLKGLHDVGLGMEESSKVVDAGRADSLEQSLKGSW</sequence>
<dbReference type="Gene3D" id="1.10.1870.10">
    <property type="entry name" value="Domain 3, Saccharopine reductase"/>
    <property type="match status" value="1"/>
</dbReference>
<evidence type="ECO:0000256" key="1">
    <source>
        <dbReference type="ARBA" id="ARBA00004682"/>
    </source>
</evidence>
<evidence type="ECO:0000313" key="9">
    <source>
        <dbReference type="EMBL" id="KAL0579711.1"/>
    </source>
</evidence>
<feature type="domain" description="Alanine dehydrogenase/pyridine nucleotide transhydrogenase N-terminal" evidence="8">
    <location>
        <begin position="14"/>
        <end position="167"/>
    </location>
</feature>
<keyword evidence="4" id="KW-0028">Amino-acid biosynthesis</keyword>
<dbReference type="InterPro" id="IPR036291">
    <property type="entry name" value="NAD(P)-bd_dom_sf"/>
</dbReference>
<dbReference type="SMART" id="SM01002">
    <property type="entry name" value="AlaDh_PNT_C"/>
    <property type="match status" value="1"/>
</dbReference>
<reference evidence="9 10" key="1">
    <citation type="submission" date="2024-02" db="EMBL/GenBank/DDBJ databases">
        <title>A draft genome for the cacao thread blight pathogen Marasmius crinis-equi.</title>
        <authorList>
            <person name="Cohen S.P."/>
            <person name="Baruah I.K."/>
            <person name="Amoako-Attah I."/>
            <person name="Bukari Y."/>
            <person name="Meinhardt L.W."/>
            <person name="Bailey B.A."/>
        </authorList>
    </citation>
    <scope>NUCLEOTIDE SEQUENCE [LARGE SCALE GENOMIC DNA]</scope>
    <source>
        <strain evidence="9 10">GH-76</strain>
    </source>
</reference>
<organism evidence="9 10">
    <name type="scientific">Marasmius crinis-equi</name>
    <dbReference type="NCBI Taxonomy" id="585013"/>
    <lineage>
        <taxon>Eukaryota</taxon>
        <taxon>Fungi</taxon>
        <taxon>Dikarya</taxon>
        <taxon>Basidiomycota</taxon>
        <taxon>Agaricomycotina</taxon>
        <taxon>Agaricomycetes</taxon>
        <taxon>Agaricomycetidae</taxon>
        <taxon>Agaricales</taxon>
        <taxon>Marasmiineae</taxon>
        <taxon>Marasmiaceae</taxon>
        <taxon>Marasmius</taxon>
    </lineage>
</organism>
<comment type="pathway">
    <text evidence="2">Amino-acid degradation; L-lysine degradation via saccharopine pathway; glutaryl-CoA from L-lysine: step 2/6.</text>
</comment>
<dbReference type="Pfam" id="PF03435">
    <property type="entry name" value="Sacchrp_dh_NADP"/>
    <property type="match status" value="1"/>
</dbReference>
<evidence type="ECO:0000256" key="6">
    <source>
        <dbReference type="ARBA" id="ARBA00025744"/>
    </source>
</evidence>
<dbReference type="Gene3D" id="3.40.50.720">
    <property type="entry name" value="NAD(P)-binding Rossmann-like Domain"/>
    <property type="match status" value="2"/>
</dbReference>
<dbReference type="InterPro" id="IPR007698">
    <property type="entry name" value="AlaDH/PNT_NAD(H)-bd"/>
</dbReference>
<comment type="pathway">
    <text evidence="1">Amino-acid degradation; L-lysine degradation via saccharopine pathway; glutaryl-CoA from L-lysine: step 1/6.</text>
</comment>
<keyword evidence="4" id="KW-0457">Lysine biosynthesis</keyword>
<dbReference type="PANTHER" id="PTHR11133">
    <property type="entry name" value="SACCHAROPINE DEHYDROGENASE"/>
    <property type="match status" value="1"/>
</dbReference>
<dbReference type="Proteomes" id="UP001465976">
    <property type="component" value="Unassembled WGS sequence"/>
</dbReference>
<dbReference type="Pfam" id="PF05222">
    <property type="entry name" value="AlaDh_PNT_N"/>
    <property type="match status" value="1"/>
</dbReference>
<dbReference type="Pfam" id="PF16653">
    <property type="entry name" value="Sacchrp_dh_C"/>
    <property type="match status" value="1"/>
</dbReference>
<dbReference type="InterPro" id="IPR007886">
    <property type="entry name" value="AlaDH/PNT_N"/>
</dbReference>
<evidence type="ECO:0000259" key="7">
    <source>
        <dbReference type="SMART" id="SM01002"/>
    </source>
</evidence>
<feature type="domain" description="Alanine dehydrogenase/pyridine nucleotide transhydrogenase NAD(H)-binding" evidence="7">
    <location>
        <begin position="207"/>
        <end position="399"/>
    </location>
</feature>
<keyword evidence="10" id="KW-1185">Reference proteome</keyword>
<keyword evidence="3" id="KW-0560">Oxidoreductase</keyword>
<dbReference type="SUPFAM" id="SSF51735">
    <property type="entry name" value="NAD(P)-binding Rossmann-fold domains"/>
    <property type="match status" value="1"/>
</dbReference>
<comment type="caution">
    <text evidence="9">The sequence shown here is derived from an EMBL/GenBank/DDBJ whole genome shotgun (WGS) entry which is preliminary data.</text>
</comment>
<proteinExistence type="inferred from homology"/>
<keyword evidence="5" id="KW-0511">Multifunctional enzyme</keyword>
<dbReference type="PANTHER" id="PTHR11133:SF23">
    <property type="entry name" value="SACCHAROPINE DEHYDROGENASE [NAD(+), L-LYSINE-FORMING]"/>
    <property type="match status" value="1"/>
</dbReference>
<protein>
    <recommendedName>
        <fullName evidence="11">Saccharopine dehydrogenase</fullName>
    </recommendedName>
</protein>
<dbReference type="CDD" id="cd12189">
    <property type="entry name" value="LKR_SDH_like"/>
    <property type="match status" value="1"/>
</dbReference>
<dbReference type="InterPro" id="IPR051168">
    <property type="entry name" value="AASS"/>
</dbReference>
<dbReference type="SUPFAM" id="SSF55347">
    <property type="entry name" value="Glyceraldehyde-3-phosphate dehydrogenase-like, C-terminal domain"/>
    <property type="match status" value="1"/>
</dbReference>
<dbReference type="SUPFAM" id="SSF52283">
    <property type="entry name" value="Formate/glycerate dehydrogenase catalytic domain-like"/>
    <property type="match status" value="1"/>
</dbReference>
<name>A0ABR3FW31_9AGAR</name>
<evidence type="ECO:0000256" key="5">
    <source>
        <dbReference type="ARBA" id="ARBA00023268"/>
    </source>
</evidence>
<evidence type="ECO:0000256" key="4">
    <source>
        <dbReference type="ARBA" id="ARBA00023154"/>
    </source>
</evidence>
<comment type="similarity">
    <text evidence="6">In the C-terminal section; belongs to the saccharopine dehydrogenase family.</text>
</comment>